<proteinExistence type="inferred from homology"/>
<dbReference type="Pfam" id="PF02779">
    <property type="entry name" value="Transket_pyr"/>
    <property type="match status" value="1"/>
</dbReference>
<dbReference type="InterPro" id="IPR033248">
    <property type="entry name" value="Transketolase_C"/>
</dbReference>
<sequence length="640" mass="68354">MSDLFGRRVNMRGFPYESLPADVVADLENAARVCRALAVAMTTRANSGHPAGSLSSMKMYMAAYGVANLTPDNAADLDRDYIAISHGHTSPAAYATLAYYGFVDGLDAVREFRRCGSLFQGHVERDVPGIDWSSGDLGQGLSAGAGFALAQTARKNKSRVYVLMGDGEQGKGQLAEARRLIAARNLPVTALVDANDIQISGRVEDVMPIHLRQIWEADGWQVIECDGDNFPSLYAGLRQASLSDRPTVLICRTTMGQGVSFMEDRPDYHGKAATGDLYRQAMDELKAPDLVAMANSSSVRTAGAKMDRPRPALNVGAPRVYKLGEKVDCRSGFGNALSDVGAATKENGGGPLLVFDCDLAGSVKTADFSKKFPEWFVQGGIQEHSTATAAGSSSIAGAASVFAGFGMFALVEAYNQQRLNDINETNLTLALTHVGLDVGEDGKTHQCIDYVALAANCFGWKLIVPADANQTDRALRWAVQEGGNVCLAMGRSKLPVLELDGRPAFEKPFVYGDVVRLREGKNGAILALGAMANQALEAAALLAQKGIQVSVYSVSCPLVCCDETLKEAFETGAVLTLEDHNARTGMGSLWLARASELGLTGRALRLGVTHYGMSGPSSDVYAQMELDGQSVAERFARLIR</sequence>
<dbReference type="SUPFAM" id="SSF52922">
    <property type="entry name" value="TK C-terminal domain-like"/>
    <property type="match status" value="1"/>
</dbReference>
<dbReference type="SMART" id="SM00861">
    <property type="entry name" value="Transket_pyr"/>
    <property type="match status" value="1"/>
</dbReference>
<dbReference type="STRING" id="885272.JonanDRAFT_0549"/>
<dbReference type="CDD" id="cd07033">
    <property type="entry name" value="TPP_PYR_DXS_TK_like"/>
    <property type="match status" value="1"/>
</dbReference>
<dbReference type="EMBL" id="CM001376">
    <property type="protein sequence ID" value="EHM12952.1"/>
    <property type="molecule type" value="Genomic_DNA"/>
</dbReference>
<dbReference type="eggNOG" id="COG0021">
    <property type="taxonomic scope" value="Bacteria"/>
</dbReference>
<evidence type="ECO:0000256" key="3">
    <source>
        <dbReference type="ARBA" id="ARBA00001964"/>
    </source>
</evidence>
<reference evidence="6 7" key="1">
    <citation type="submission" date="2011-11" db="EMBL/GenBank/DDBJ databases">
        <title>The Noncontiguous Finished genome of Jonquetella anthropi DSM 22815.</title>
        <authorList>
            <consortium name="US DOE Joint Genome Institute (JGI-PGF)"/>
            <person name="Lucas S."/>
            <person name="Copeland A."/>
            <person name="Lapidus A."/>
            <person name="Glavina del Rio T."/>
            <person name="Dalin E."/>
            <person name="Tice H."/>
            <person name="Bruce D."/>
            <person name="Goodwin L."/>
            <person name="Pitluck S."/>
            <person name="Peters L."/>
            <person name="Mikhailova N."/>
            <person name="Held B."/>
            <person name="Kyrpides N."/>
            <person name="Mavromatis K."/>
            <person name="Ivanova N."/>
            <person name="Markowitz V."/>
            <person name="Cheng J.-F."/>
            <person name="Hugenholtz P."/>
            <person name="Woyke T."/>
            <person name="Wu D."/>
            <person name="Gronow S."/>
            <person name="Wellnitz S."/>
            <person name="Brambilla E."/>
            <person name="Klenk H.-P."/>
            <person name="Eisen J.A."/>
        </authorList>
    </citation>
    <scope>NUCLEOTIDE SEQUENCE [LARGE SCALE GENOMIC DNA]</scope>
    <source>
        <strain evidence="6 7">DSM 22815</strain>
    </source>
</reference>
<dbReference type="SUPFAM" id="SSF52518">
    <property type="entry name" value="Thiamin diphosphate-binding fold (THDP-binding)"/>
    <property type="match status" value="2"/>
</dbReference>
<protein>
    <submittedName>
        <fullName evidence="6">Transketolase</fullName>
    </submittedName>
</protein>
<dbReference type="InterPro" id="IPR051157">
    <property type="entry name" value="PDH/Transketolase"/>
</dbReference>
<dbReference type="InterPro" id="IPR009014">
    <property type="entry name" value="Transketo_C/PFOR_II"/>
</dbReference>
<comment type="cofactor">
    <cofactor evidence="2">
        <name>Mg(2+)</name>
        <dbReference type="ChEBI" id="CHEBI:18420"/>
    </cofactor>
</comment>
<dbReference type="Gene3D" id="3.40.50.920">
    <property type="match status" value="1"/>
</dbReference>
<dbReference type="RefSeq" id="WP_008522698.1">
    <property type="nucleotide sequence ID" value="NZ_CM001376.1"/>
</dbReference>
<evidence type="ECO:0000259" key="5">
    <source>
        <dbReference type="SMART" id="SM00861"/>
    </source>
</evidence>
<dbReference type="Pfam" id="PF00456">
    <property type="entry name" value="Transketolase_N"/>
    <property type="match status" value="1"/>
</dbReference>
<evidence type="ECO:0000313" key="7">
    <source>
        <dbReference type="Proteomes" id="UP000003806"/>
    </source>
</evidence>
<dbReference type="Pfam" id="PF02780">
    <property type="entry name" value="Transketolase_C"/>
    <property type="match status" value="1"/>
</dbReference>
<dbReference type="Proteomes" id="UP000003806">
    <property type="component" value="Chromosome"/>
</dbReference>
<organism evidence="6 7">
    <name type="scientific">Jonquetella anthropi DSM 22815</name>
    <dbReference type="NCBI Taxonomy" id="885272"/>
    <lineage>
        <taxon>Bacteria</taxon>
        <taxon>Thermotogati</taxon>
        <taxon>Synergistota</taxon>
        <taxon>Synergistia</taxon>
        <taxon>Synergistales</taxon>
        <taxon>Dethiosulfovibrionaceae</taxon>
        <taxon>Jonquetella</taxon>
    </lineage>
</organism>
<comment type="similarity">
    <text evidence="4">Belongs to the transketolase family.</text>
</comment>
<gene>
    <name evidence="6" type="ORF">JonanDRAFT_0549</name>
</gene>
<evidence type="ECO:0000256" key="4">
    <source>
        <dbReference type="ARBA" id="ARBA00007131"/>
    </source>
</evidence>
<dbReference type="InterPro" id="IPR005474">
    <property type="entry name" value="Transketolase_N"/>
</dbReference>
<evidence type="ECO:0000256" key="2">
    <source>
        <dbReference type="ARBA" id="ARBA00001946"/>
    </source>
</evidence>
<evidence type="ECO:0000313" key="6">
    <source>
        <dbReference type="EMBL" id="EHM12952.1"/>
    </source>
</evidence>
<dbReference type="PANTHER" id="PTHR43825:SF1">
    <property type="entry name" value="TRANSKETOLASE-LIKE PYRIMIDINE-BINDING DOMAIN-CONTAINING PROTEIN"/>
    <property type="match status" value="1"/>
</dbReference>
<comment type="cofactor">
    <cofactor evidence="1">
        <name>Mn(2+)</name>
        <dbReference type="ChEBI" id="CHEBI:29035"/>
    </cofactor>
</comment>
<dbReference type="PANTHER" id="PTHR43825">
    <property type="entry name" value="PYRUVATE DEHYDROGENASE E1 COMPONENT"/>
    <property type="match status" value="1"/>
</dbReference>
<comment type="cofactor">
    <cofactor evidence="3">
        <name>thiamine diphosphate</name>
        <dbReference type="ChEBI" id="CHEBI:58937"/>
    </cofactor>
</comment>
<feature type="domain" description="Transketolase-like pyrimidine-binding" evidence="5">
    <location>
        <begin position="327"/>
        <end position="496"/>
    </location>
</feature>
<dbReference type="OrthoDB" id="8732661at2"/>
<dbReference type="GO" id="GO:0005737">
    <property type="term" value="C:cytoplasm"/>
    <property type="evidence" value="ECO:0007669"/>
    <property type="project" value="UniProtKB-ARBA"/>
</dbReference>
<dbReference type="InterPro" id="IPR005475">
    <property type="entry name" value="Transketolase-like_Pyr-bd"/>
</dbReference>
<dbReference type="InterPro" id="IPR029061">
    <property type="entry name" value="THDP-binding"/>
</dbReference>
<name>H0UJU3_9BACT</name>
<keyword evidence="7" id="KW-1185">Reference proteome</keyword>
<evidence type="ECO:0000256" key="1">
    <source>
        <dbReference type="ARBA" id="ARBA00001936"/>
    </source>
</evidence>
<dbReference type="Gene3D" id="3.40.50.970">
    <property type="match status" value="2"/>
</dbReference>
<accession>H0UJU3</accession>
<dbReference type="NCBIfam" id="NF004556">
    <property type="entry name" value="PRK05899.2-2"/>
    <property type="match status" value="1"/>
</dbReference>
<dbReference type="HOGENOM" id="CLU_009227_3_1_0"/>
<dbReference type="AlphaFoldDB" id="H0UJU3"/>